<proteinExistence type="predicted"/>
<dbReference type="EMBL" id="HE858529">
    <property type="protein sequence ID" value="CCI61842.1"/>
    <property type="molecule type" value="Genomic_DNA"/>
</dbReference>
<dbReference type="SUPFAM" id="SSF51011">
    <property type="entry name" value="Glycosyl hydrolase domain"/>
    <property type="match status" value="1"/>
</dbReference>
<dbReference type="Gene3D" id="3.20.20.80">
    <property type="entry name" value="Glycosidases"/>
    <property type="match status" value="1"/>
</dbReference>
<dbReference type="Gene3D" id="2.60.40.1180">
    <property type="entry name" value="Golgi alpha-mannosidase II"/>
    <property type="match status" value="1"/>
</dbReference>
<sequence length="318" mass="35038">MKKIKAIPDWTHGNQGITNDYDRYQVTQHALLGLYDLNTQNKAVQEYLLNYLKQAVADGADGFRFDAAKHIELPGEFNSDFWTNILANSGAKFQYGEVLQGAASRESDYGKLMGVTASHYGEFIRKVIGQGYVKDGDLVNYQVPGVSEDNLITWVESHDNYANDSEESTKLTDQDIILGWSIIGARKEGAPLFFSRPVGGGGQHGRFPGTTKIGDAGSDLFKDPTIVAINKFRNAMNGQSEYIGNPNMDQGLVMIERGGKGAVITNLTSEEKRIHSETTLADGQYKDTITGHIFEVFNKQISGKMAPRTVAVLYPITQ</sequence>
<dbReference type="GO" id="GO:0005975">
    <property type="term" value="P:carbohydrate metabolic process"/>
    <property type="evidence" value="ECO:0007669"/>
    <property type="project" value="InterPro"/>
</dbReference>
<dbReference type="InterPro" id="IPR006047">
    <property type="entry name" value="GH13_cat_dom"/>
</dbReference>
<evidence type="ECO:0000313" key="3">
    <source>
        <dbReference type="Proteomes" id="UP000009215"/>
    </source>
</evidence>
<organism evidence="2 3">
    <name type="scientific">Streptococcus dysgalactiae subsp. equisimilis AC-2713</name>
    <dbReference type="NCBI Taxonomy" id="759913"/>
    <lineage>
        <taxon>Bacteria</taxon>
        <taxon>Bacillati</taxon>
        <taxon>Bacillota</taxon>
        <taxon>Bacilli</taxon>
        <taxon>Lactobacillales</taxon>
        <taxon>Streptococcaceae</taxon>
        <taxon>Streptococcus</taxon>
    </lineage>
</organism>
<dbReference type="GO" id="GO:0004556">
    <property type="term" value="F:alpha-amylase activity"/>
    <property type="evidence" value="ECO:0007669"/>
    <property type="project" value="UniProtKB-EC"/>
</dbReference>
<dbReference type="KEGG" id="sdc:SDSE_0337"/>
<dbReference type="SUPFAM" id="SSF51445">
    <property type="entry name" value="(Trans)glycosidases"/>
    <property type="match status" value="1"/>
</dbReference>
<dbReference type="PANTHER" id="PTHR43447">
    <property type="entry name" value="ALPHA-AMYLASE"/>
    <property type="match status" value="1"/>
</dbReference>
<dbReference type="Proteomes" id="UP000009215">
    <property type="component" value="Chromosome"/>
</dbReference>
<keyword evidence="2" id="KW-0378">Hydrolase</keyword>
<dbReference type="InterPro" id="IPR013780">
    <property type="entry name" value="Glyco_hydro_b"/>
</dbReference>
<reference evidence="2 3" key="1">
    <citation type="submission" date="2012-05" db="EMBL/GenBank/DDBJ databases">
        <title>Complete genome sequence of a Streptococcus dysgalactiae subsp. equisimilis strain possessing Lancefield's group A antigen.</title>
        <authorList>
            <person name="Luetticken R."/>
            <person name="Bruellhoff K."/>
            <person name="Van der Linden M."/>
            <person name="Peltroche-Llacsahuanga H."/>
            <person name="Blom J."/>
            <person name="Weber-Lehmann J."/>
            <person name="Ferretti J.J."/>
            <person name="McShan W.M."/>
        </authorList>
    </citation>
    <scope>NUCLEOTIDE SEQUENCE [LARGE SCALE GENOMIC DNA]</scope>
    <source>
        <strain evidence="2 3">AC-2713</strain>
    </source>
</reference>
<keyword evidence="2" id="KW-0326">Glycosidase</keyword>
<evidence type="ECO:0000313" key="2">
    <source>
        <dbReference type="EMBL" id="CCI61842.1"/>
    </source>
</evidence>
<dbReference type="InterPro" id="IPR017853">
    <property type="entry name" value="GH"/>
</dbReference>
<accession>A0AB33R4P9</accession>
<protein>
    <submittedName>
        <fullName evidence="2">Alpha-amylase</fullName>
        <ecNumber evidence="2">3.2.1.1</ecNumber>
    </submittedName>
</protein>
<dbReference type="EC" id="3.2.1.1" evidence="2"/>
<feature type="domain" description="Glycosyl hydrolase family 13 catalytic" evidence="1">
    <location>
        <begin position="32"/>
        <end position="82"/>
    </location>
</feature>
<dbReference type="AlphaFoldDB" id="A0AB33R4P9"/>
<dbReference type="Pfam" id="PF00128">
    <property type="entry name" value="Alpha-amylase"/>
    <property type="match status" value="1"/>
</dbReference>
<gene>
    <name evidence="2" type="primary">amyE</name>
    <name evidence="2" type="ORF">SDSE_0337</name>
</gene>
<name>A0AB33R4P9_STREQ</name>
<evidence type="ECO:0000259" key="1">
    <source>
        <dbReference type="Pfam" id="PF00128"/>
    </source>
</evidence>